<proteinExistence type="predicted"/>
<evidence type="ECO:0000256" key="1">
    <source>
        <dbReference type="SAM" id="SignalP"/>
    </source>
</evidence>
<reference evidence="2" key="2">
    <citation type="submission" date="2023-05" db="EMBL/GenBank/DDBJ databases">
        <authorList>
            <consortium name="Lawrence Berkeley National Laboratory"/>
            <person name="Steindorff A."/>
            <person name="Hensen N."/>
            <person name="Bonometti L."/>
            <person name="Westerberg I."/>
            <person name="Brannstrom I.O."/>
            <person name="Guillou S."/>
            <person name="Cros-Aarteil S."/>
            <person name="Calhoun S."/>
            <person name="Haridas S."/>
            <person name="Kuo A."/>
            <person name="Mondo S."/>
            <person name="Pangilinan J."/>
            <person name="Riley R."/>
            <person name="Labutti K."/>
            <person name="Andreopoulos B."/>
            <person name="Lipzen A."/>
            <person name="Chen C."/>
            <person name="Yanf M."/>
            <person name="Daum C."/>
            <person name="Ng V."/>
            <person name="Clum A."/>
            <person name="Ohm R."/>
            <person name="Martin F."/>
            <person name="Silar P."/>
            <person name="Natvig D."/>
            <person name="Lalanne C."/>
            <person name="Gautier V."/>
            <person name="Ament-Velasquez S.L."/>
            <person name="Kruys A."/>
            <person name="Hutchinson M.I."/>
            <person name="Powell A.J."/>
            <person name="Barry K."/>
            <person name="Miller A.N."/>
            <person name="Grigoriev I.V."/>
            <person name="Debuchy R."/>
            <person name="Gladieux P."/>
            <person name="Thoren M.H."/>
            <person name="Johannesson H."/>
        </authorList>
    </citation>
    <scope>NUCLEOTIDE SEQUENCE</scope>
    <source>
        <strain evidence="2">PSN309</strain>
    </source>
</reference>
<dbReference type="EMBL" id="MU864651">
    <property type="protein sequence ID" value="KAK4182497.1"/>
    <property type="molecule type" value="Genomic_DNA"/>
</dbReference>
<feature type="signal peptide" evidence="1">
    <location>
        <begin position="1"/>
        <end position="20"/>
    </location>
</feature>
<sequence>MQLTSIVVLAISMVATPAMADCFGSGPTWNGYQATALQSLTKFCREDWNRVMYARERRTKCRNLTNNLKANFEVEYLGHGNPTVLAESECILRLSNEVNGCGRGGESVIGDFKFTHLRMCTKLADYRAGFDIAGWIASL</sequence>
<accession>A0AAN7AE43</accession>
<organism evidence="2 3">
    <name type="scientific">Podospora australis</name>
    <dbReference type="NCBI Taxonomy" id="1536484"/>
    <lineage>
        <taxon>Eukaryota</taxon>
        <taxon>Fungi</taxon>
        <taxon>Dikarya</taxon>
        <taxon>Ascomycota</taxon>
        <taxon>Pezizomycotina</taxon>
        <taxon>Sordariomycetes</taxon>
        <taxon>Sordariomycetidae</taxon>
        <taxon>Sordariales</taxon>
        <taxon>Podosporaceae</taxon>
        <taxon>Podospora</taxon>
    </lineage>
</organism>
<keyword evidence="3" id="KW-1185">Reference proteome</keyword>
<dbReference type="AlphaFoldDB" id="A0AAN7AE43"/>
<evidence type="ECO:0000313" key="2">
    <source>
        <dbReference type="EMBL" id="KAK4182497.1"/>
    </source>
</evidence>
<dbReference type="Proteomes" id="UP001302126">
    <property type="component" value="Unassembled WGS sequence"/>
</dbReference>
<gene>
    <name evidence="2" type="ORF">QBC35DRAFT_457242</name>
</gene>
<protein>
    <submittedName>
        <fullName evidence="2">Uncharacterized protein</fullName>
    </submittedName>
</protein>
<reference evidence="2" key="1">
    <citation type="journal article" date="2023" name="Mol. Phylogenet. Evol.">
        <title>Genome-scale phylogeny and comparative genomics of the fungal order Sordariales.</title>
        <authorList>
            <person name="Hensen N."/>
            <person name="Bonometti L."/>
            <person name="Westerberg I."/>
            <person name="Brannstrom I.O."/>
            <person name="Guillou S."/>
            <person name="Cros-Aarteil S."/>
            <person name="Calhoun S."/>
            <person name="Haridas S."/>
            <person name="Kuo A."/>
            <person name="Mondo S."/>
            <person name="Pangilinan J."/>
            <person name="Riley R."/>
            <person name="LaButti K."/>
            <person name="Andreopoulos B."/>
            <person name="Lipzen A."/>
            <person name="Chen C."/>
            <person name="Yan M."/>
            <person name="Daum C."/>
            <person name="Ng V."/>
            <person name="Clum A."/>
            <person name="Steindorff A."/>
            <person name="Ohm R.A."/>
            <person name="Martin F."/>
            <person name="Silar P."/>
            <person name="Natvig D.O."/>
            <person name="Lalanne C."/>
            <person name="Gautier V."/>
            <person name="Ament-Velasquez S.L."/>
            <person name="Kruys A."/>
            <person name="Hutchinson M.I."/>
            <person name="Powell A.J."/>
            <person name="Barry K."/>
            <person name="Miller A.N."/>
            <person name="Grigoriev I.V."/>
            <person name="Debuchy R."/>
            <person name="Gladieux P."/>
            <person name="Hiltunen Thoren M."/>
            <person name="Johannesson H."/>
        </authorList>
    </citation>
    <scope>NUCLEOTIDE SEQUENCE</scope>
    <source>
        <strain evidence="2">PSN309</strain>
    </source>
</reference>
<keyword evidence="1" id="KW-0732">Signal</keyword>
<comment type="caution">
    <text evidence="2">The sequence shown here is derived from an EMBL/GenBank/DDBJ whole genome shotgun (WGS) entry which is preliminary data.</text>
</comment>
<feature type="chain" id="PRO_5042858474" evidence="1">
    <location>
        <begin position="21"/>
        <end position="139"/>
    </location>
</feature>
<evidence type="ECO:0000313" key="3">
    <source>
        <dbReference type="Proteomes" id="UP001302126"/>
    </source>
</evidence>
<name>A0AAN7AE43_9PEZI</name>